<dbReference type="EMBL" id="UFXP01000001">
    <property type="protein sequence ID" value="STC80544.1"/>
    <property type="molecule type" value="Genomic_DNA"/>
</dbReference>
<keyword evidence="2" id="KW-0732">Signal</keyword>
<feature type="region of interest" description="Disordered" evidence="1">
    <location>
        <begin position="31"/>
        <end position="51"/>
    </location>
</feature>
<evidence type="ECO:0000313" key="6">
    <source>
        <dbReference type="Proteomes" id="UP000254287"/>
    </source>
</evidence>
<evidence type="ECO:0000256" key="2">
    <source>
        <dbReference type="SAM" id="SignalP"/>
    </source>
</evidence>
<feature type="chain" id="PRO_5038300758" description="Secreted protein" evidence="2">
    <location>
        <begin position="24"/>
        <end position="224"/>
    </location>
</feature>
<evidence type="ECO:0000256" key="1">
    <source>
        <dbReference type="SAM" id="MobiDB-lite"/>
    </source>
</evidence>
<dbReference type="Proteomes" id="UP000249264">
    <property type="component" value="Chromosome 1"/>
</dbReference>
<evidence type="ECO:0000313" key="4">
    <source>
        <dbReference type="EMBL" id="STC80544.1"/>
    </source>
</evidence>
<feature type="signal peptide" evidence="2">
    <location>
        <begin position="1"/>
        <end position="23"/>
    </location>
</feature>
<gene>
    <name evidence="3" type="ORF">NCTC10288_00499</name>
    <name evidence="4" type="ORF">NCTC10289_02160</name>
</gene>
<organism evidence="3 5">
    <name type="scientific">Corynebacterium minutissimum</name>
    <dbReference type="NCBI Taxonomy" id="38301"/>
    <lineage>
        <taxon>Bacteria</taxon>
        <taxon>Bacillati</taxon>
        <taxon>Actinomycetota</taxon>
        <taxon>Actinomycetes</taxon>
        <taxon>Mycobacteriales</taxon>
        <taxon>Corynebacteriaceae</taxon>
        <taxon>Corynebacterium</taxon>
    </lineage>
</organism>
<evidence type="ECO:0000313" key="5">
    <source>
        <dbReference type="Proteomes" id="UP000249264"/>
    </source>
</evidence>
<reference evidence="5 6" key="1">
    <citation type="submission" date="2018-06" db="EMBL/GenBank/DDBJ databases">
        <authorList>
            <consortium name="Pathogen Informatics"/>
            <person name="Doyle S."/>
        </authorList>
    </citation>
    <scope>NUCLEOTIDE SEQUENCE [LARGE SCALE GENOMIC DNA]</scope>
    <source>
        <strain evidence="3 5">NCTC10288</strain>
        <strain evidence="4 6">NCTC10289</strain>
    </source>
</reference>
<dbReference type="KEGG" id="cmin:NCTC10288_00499"/>
<evidence type="ECO:0008006" key="7">
    <source>
        <dbReference type="Google" id="ProtNLM"/>
    </source>
</evidence>
<sequence length="224" mass="24820">MGDHMSRLKFVVLPLVMVSFLFAACTTEDAQQAEGERDSTVPPTGETGDSAACSTEVSLQTFLEAMPEEFAGLQHDPAYDAIADRGWSRFYQADLYQFSVDSFYYEEGDIYDVCPENPQRAAQELRTFAAKDYQRQQEEHGQEVLPFEELDFEAGGRYFACAKNPAADLRQFFCATSVGNVGVLNYMFRHSKGDAEDVEDMKQASSELAAIIDQVPVGPGLADS</sequence>
<protein>
    <recommendedName>
        <fullName evidence="7">Secreted protein</fullName>
    </recommendedName>
</protein>
<dbReference type="Proteomes" id="UP000254287">
    <property type="component" value="Unassembled WGS sequence"/>
</dbReference>
<dbReference type="AlphaFoldDB" id="A0A2X4RIL4"/>
<accession>A0A2X4RIL4</accession>
<dbReference type="PROSITE" id="PS51257">
    <property type="entry name" value="PROKAR_LIPOPROTEIN"/>
    <property type="match status" value="1"/>
</dbReference>
<name>A0A2X4RIL4_9CORY</name>
<evidence type="ECO:0000313" key="3">
    <source>
        <dbReference type="EMBL" id="SQH98848.1"/>
    </source>
</evidence>
<proteinExistence type="predicted"/>
<dbReference type="EMBL" id="LS483460">
    <property type="protein sequence ID" value="SQH98848.1"/>
    <property type="molecule type" value="Genomic_DNA"/>
</dbReference>